<comment type="similarity">
    <text evidence="2">Belongs to the nitroreductase family.</text>
</comment>
<dbReference type="PANTHER" id="PTHR43673:SF2">
    <property type="entry name" value="NITROREDUCTASE"/>
    <property type="match status" value="1"/>
</dbReference>
<sequence>METQALSVPEAIRTRRTVRHYRPDPVDPAVLDEVLELAVQAPSAWNMQDRSIVVVSSEAGRNRLSQAAFGQPQPREAPVALVFVADATAWEAPNTDIAATAARNGAWNAEFTALFDSRAEYHDLRERGLLRENAVKNAMIAATYTMLAATALGLASAPMNGWDPHLVKQAIGIEDRDNLAIAVIVTIGHAATAPQHPGRRTRNRIVFTERYPAQRDYS</sequence>
<dbReference type="AlphaFoldDB" id="A0A7G1KCJ3"/>
<accession>A0A7G1KCJ3</accession>
<dbReference type="KEGG" id="nwl:NWFMUON74_04770"/>
<evidence type="ECO:0000256" key="3">
    <source>
        <dbReference type="ARBA" id="ARBA00022630"/>
    </source>
</evidence>
<evidence type="ECO:0000256" key="4">
    <source>
        <dbReference type="ARBA" id="ARBA00022643"/>
    </source>
</evidence>
<dbReference type="PANTHER" id="PTHR43673">
    <property type="entry name" value="NAD(P)H NITROREDUCTASE YDGI-RELATED"/>
    <property type="match status" value="1"/>
</dbReference>
<protein>
    <submittedName>
        <fullName evidence="7">Nitroreductase</fullName>
    </submittedName>
</protein>
<keyword evidence="8" id="KW-1185">Reference proteome</keyword>
<evidence type="ECO:0000256" key="1">
    <source>
        <dbReference type="ARBA" id="ARBA00001917"/>
    </source>
</evidence>
<feature type="domain" description="Nitroreductase" evidence="6">
    <location>
        <begin position="12"/>
        <end position="189"/>
    </location>
</feature>
<evidence type="ECO:0000256" key="5">
    <source>
        <dbReference type="ARBA" id="ARBA00023002"/>
    </source>
</evidence>
<dbReference type="GO" id="GO:0016491">
    <property type="term" value="F:oxidoreductase activity"/>
    <property type="evidence" value="ECO:0007669"/>
    <property type="project" value="UniProtKB-KW"/>
</dbReference>
<keyword evidence="3" id="KW-0285">Flavoprotein</keyword>
<organism evidence="7 8">
    <name type="scientific">Nocardia wallacei</name>
    <dbReference type="NCBI Taxonomy" id="480035"/>
    <lineage>
        <taxon>Bacteria</taxon>
        <taxon>Bacillati</taxon>
        <taxon>Actinomycetota</taxon>
        <taxon>Actinomycetes</taxon>
        <taxon>Mycobacteriales</taxon>
        <taxon>Nocardiaceae</taxon>
        <taxon>Nocardia</taxon>
    </lineage>
</organism>
<dbReference type="Pfam" id="PF00881">
    <property type="entry name" value="Nitroreductase"/>
    <property type="match status" value="1"/>
</dbReference>
<dbReference type="InterPro" id="IPR029479">
    <property type="entry name" value="Nitroreductase"/>
</dbReference>
<dbReference type="RefSeq" id="WP_187686369.1">
    <property type="nucleotide sequence ID" value="NZ_AP023396.1"/>
</dbReference>
<keyword evidence="5" id="KW-0560">Oxidoreductase</keyword>
<dbReference type="SUPFAM" id="SSF55469">
    <property type="entry name" value="FMN-dependent nitroreductase-like"/>
    <property type="match status" value="1"/>
</dbReference>
<reference evidence="7 8" key="1">
    <citation type="submission" date="2020-08" db="EMBL/GenBank/DDBJ databases">
        <title>Genome Sequencing of Nocardia wallacei strain FMUON74 and assembly.</title>
        <authorList>
            <person name="Toyokawa M."/>
            <person name="Uesaka K."/>
        </authorList>
    </citation>
    <scope>NUCLEOTIDE SEQUENCE [LARGE SCALE GENOMIC DNA]</scope>
    <source>
        <strain evidence="7 8">FMUON74</strain>
    </source>
</reference>
<dbReference type="InterPro" id="IPR000415">
    <property type="entry name" value="Nitroreductase-like"/>
</dbReference>
<evidence type="ECO:0000313" key="8">
    <source>
        <dbReference type="Proteomes" id="UP000516173"/>
    </source>
</evidence>
<evidence type="ECO:0000259" key="6">
    <source>
        <dbReference type="Pfam" id="PF00881"/>
    </source>
</evidence>
<gene>
    <name evidence="7" type="ORF">NWFMUON74_04770</name>
</gene>
<dbReference type="Gene3D" id="3.40.109.10">
    <property type="entry name" value="NADH Oxidase"/>
    <property type="match status" value="1"/>
</dbReference>
<dbReference type="GeneID" id="80345098"/>
<dbReference type="Proteomes" id="UP000516173">
    <property type="component" value="Chromosome"/>
</dbReference>
<proteinExistence type="inferred from homology"/>
<dbReference type="EMBL" id="AP023396">
    <property type="protein sequence ID" value="BCK52705.1"/>
    <property type="molecule type" value="Genomic_DNA"/>
</dbReference>
<comment type="cofactor">
    <cofactor evidence="1">
        <name>FMN</name>
        <dbReference type="ChEBI" id="CHEBI:58210"/>
    </cofactor>
</comment>
<evidence type="ECO:0000313" key="7">
    <source>
        <dbReference type="EMBL" id="BCK52705.1"/>
    </source>
</evidence>
<name>A0A7G1KCJ3_9NOCA</name>
<evidence type="ECO:0000256" key="2">
    <source>
        <dbReference type="ARBA" id="ARBA00007118"/>
    </source>
</evidence>
<keyword evidence="4" id="KW-0288">FMN</keyword>